<sequence length="233" mass="26856">MARSSMLERHQLFNTTTHPPLMVTSIVAEMDDKYSSSSAKPGMPLRLPTELWLQIFEQVDDVEFFWCILRLVSKEYKAFVDRVFVTDYLPTISFSLSLPRLDPNTDRARYMRAVPGAEVTLHCKTPTAESIWVVLTTPKALPSGDTIEQLTVSGALTKERLDEAAAWMWFGKQRTKGANVATINKDIRWNEEDKVWFWSVDWEAFVNRYFGAKRASRQTLAATGWRRRQCPRT</sequence>
<evidence type="ECO:0000313" key="2">
    <source>
        <dbReference type="EMBL" id="KAF9733262.1"/>
    </source>
</evidence>
<evidence type="ECO:0000259" key="1">
    <source>
        <dbReference type="PROSITE" id="PS50181"/>
    </source>
</evidence>
<dbReference type="InterPro" id="IPR001810">
    <property type="entry name" value="F-box_dom"/>
</dbReference>
<protein>
    <recommendedName>
        <fullName evidence="1">F-box domain-containing protein</fullName>
    </recommendedName>
</protein>
<keyword evidence="3" id="KW-1185">Reference proteome</keyword>
<feature type="domain" description="F-box" evidence="1">
    <location>
        <begin position="41"/>
        <end position="92"/>
    </location>
</feature>
<gene>
    <name evidence="2" type="ORF">PMIN01_08945</name>
</gene>
<dbReference type="Pfam" id="PF00646">
    <property type="entry name" value="F-box"/>
    <property type="match status" value="1"/>
</dbReference>
<dbReference type="AlphaFoldDB" id="A0A9P6GCM8"/>
<comment type="caution">
    <text evidence="2">The sequence shown here is derived from an EMBL/GenBank/DDBJ whole genome shotgun (WGS) entry which is preliminary data.</text>
</comment>
<dbReference type="EMBL" id="WJXW01000009">
    <property type="protein sequence ID" value="KAF9733262.1"/>
    <property type="molecule type" value="Genomic_DNA"/>
</dbReference>
<proteinExistence type="predicted"/>
<dbReference type="Proteomes" id="UP000756921">
    <property type="component" value="Unassembled WGS sequence"/>
</dbReference>
<name>A0A9P6GCM8_9PLEO</name>
<evidence type="ECO:0000313" key="3">
    <source>
        <dbReference type="Proteomes" id="UP000756921"/>
    </source>
</evidence>
<dbReference type="OrthoDB" id="2997776at2759"/>
<organism evidence="2 3">
    <name type="scientific">Paraphaeosphaeria minitans</name>
    <dbReference type="NCBI Taxonomy" id="565426"/>
    <lineage>
        <taxon>Eukaryota</taxon>
        <taxon>Fungi</taxon>
        <taxon>Dikarya</taxon>
        <taxon>Ascomycota</taxon>
        <taxon>Pezizomycotina</taxon>
        <taxon>Dothideomycetes</taxon>
        <taxon>Pleosporomycetidae</taxon>
        <taxon>Pleosporales</taxon>
        <taxon>Massarineae</taxon>
        <taxon>Didymosphaeriaceae</taxon>
        <taxon>Paraphaeosphaeria</taxon>
    </lineage>
</organism>
<accession>A0A9P6GCM8</accession>
<reference evidence="2" key="1">
    <citation type="journal article" date="2020" name="Mol. Plant Microbe Interact.">
        <title>Genome Sequence of the Biocontrol Agent Coniothyrium minitans strain Conio (IMI 134523).</title>
        <authorList>
            <person name="Patel D."/>
            <person name="Shittu T.A."/>
            <person name="Baroncelli R."/>
            <person name="Muthumeenakshi S."/>
            <person name="Osborne T.H."/>
            <person name="Janganan T.K."/>
            <person name="Sreenivasaprasad S."/>
        </authorList>
    </citation>
    <scope>NUCLEOTIDE SEQUENCE</scope>
    <source>
        <strain evidence="2">Conio</strain>
    </source>
</reference>
<dbReference type="PROSITE" id="PS50181">
    <property type="entry name" value="FBOX"/>
    <property type="match status" value="1"/>
</dbReference>